<dbReference type="Gene3D" id="3.40.1810.10">
    <property type="entry name" value="Transcription factor, MADS-box"/>
    <property type="match status" value="1"/>
</dbReference>
<keyword evidence="3" id="KW-0238">DNA-binding</keyword>
<organism evidence="8 9">
    <name type="scientific">Miscanthus lutarioriparius</name>
    <dbReference type="NCBI Taxonomy" id="422564"/>
    <lineage>
        <taxon>Eukaryota</taxon>
        <taxon>Viridiplantae</taxon>
        <taxon>Streptophyta</taxon>
        <taxon>Embryophyta</taxon>
        <taxon>Tracheophyta</taxon>
        <taxon>Spermatophyta</taxon>
        <taxon>Magnoliopsida</taxon>
        <taxon>Liliopsida</taxon>
        <taxon>Poales</taxon>
        <taxon>Poaceae</taxon>
        <taxon>PACMAD clade</taxon>
        <taxon>Panicoideae</taxon>
        <taxon>Andropogonodae</taxon>
        <taxon>Andropogoneae</taxon>
        <taxon>Saccharinae</taxon>
        <taxon>Miscanthus</taxon>
    </lineage>
</organism>
<dbReference type="Pfam" id="PF00319">
    <property type="entry name" value="SRF-TF"/>
    <property type="match status" value="1"/>
</dbReference>
<evidence type="ECO:0000256" key="6">
    <source>
        <dbReference type="SAM" id="Coils"/>
    </source>
</evidence>
<keyword evidence="2" id="KW-0805">Transcription regulation</keyword>
<protein>
    <recommendedName>
        <fullName evidence="7">MADS-box domain-containing protein</fullName>
    </recommendedName>
</protein>
<dbReference type="GO" id="GO:0000978">
    <property type="term" value="F:RNA polymerase II cis-regulatory region sequence-specific DNA binding"/>
    <property type="evidence" value="ECO:0007669"/>
    <property type="project" value="TreeGrafter"/>
</dbReference>
<evidence type="ECO:0000256" key="3">
    <source>
        <dbReference type="ARBA" id="ARBA00023125"/>
    </source>
</evidence>
<feature type="domain" description="MADS-box" evidence="7">
    <location>
        <begin position="8"/>
        <end position="68"/>
    </location>
</feature>
<evidence type="ECO:0000313" key="8">
    <source>
        <dbReference type="EMBL" id="CAD6203749.1"/>
    </source>
</evidence>
<evidence type="ECO:0000259" key="7">
    <source>
        <dbReference type="PROSITE" id="PS50066"/>
    </source>
</evidence>
<dbReference type="SUPFAM" id="SSF55455">
    <property type="entry name" value="SRF-like"/>
    <property type="match status" value="1"/>
</dbReference>
<dbReference type="Proteomes" id="UP000604825">
    <property type="component" value="Unassembled WGS sequence"/>
</dbReference>
<comment type="subcellular location">
    <subcellularLocation>
        <location evidence="1">Nucleus</location>
    </subcellularLocation>
</comment>
<dbReference type="OrthoDB" id="674517at2759"/>
<name>A0A811M9Z8_9POAL</name>
<sequence>MVKGKPSMGRQKIEMKQIESKEARQVCFSKRHQGLFKKASDLSILCGAMVAIVAFSPTGRPFSFGSPSFRVVIDRFLTLISPATSDESCDASSREANIKHQMSLECSELGQMIEVEKERKERLKEMIECHMDSHTMPLLTTNAYPLVLDELQEFHKKLQTIQDVIKEKIKKVLQEQLPTRPYPLTFMDLASRYQLDEKITTPISSMSLNSIHGLTGGVNVNDSSTNGIHAIGTSMSCAIDQLDG</sequence>
<evidence type="ECO:0000256" key="1">
    <source>
        <dbReference type="ARBA" id="ARBA00004123"/>
    </source>
</evidence>
<evidence type="ECO:0000313" key="9">
    <source>
        <dbReference type="Proteomes" id="UP000604825"/>
    </source>
</evidence>
<keyword evidence="9" id="KW-1185">Reference proteome</keyword>
<dbReference type="PANTHER" id="PTHR11945:SF629">
    <property type="entry name" value="OS02G0164450 PROTEIN"/>
    <property type="match status" value="1"/>
</dbReference>
<keyword evidence="6" id="KW-0175">Coiled coil</keyword>
<evidence type="ECO:0000256" key="4">
    <source>
        <dbReference type="ARBA" id="ARBA00023163"/>
    </source>
</evidence>
<keyword evidence="4" id="KW-0804">Transcription</keyword>
<dbReference type="GO" id="GO:0005634">
    <property type="term" value="C:nucleus"/>
    <property type="evidence" value="ECO:0007669"/>
    <property type="project" value="UniProtKB-SubCell"/>
</dbReference>
<evidence type="ECO:0000256" key="5">
    <source>
        <dbReference type="ARBA" id="ARBA00023242"/>
    </source>
</evidence>
<dbReference type="CDD" id="cd00265">
    <property type="entry name" value="MADS_MEF2_like"/>
    <property type="match status" value="1"/>
</dbReference>
<evidence type="ECO:0000256" key="2">
    <source>
        <dbReference type="ARBA" id="ARBA00023015"/>
    </source>
</evidence>
<dbReference type="InterPro" id="IPR036879">
    <property type="entry name" value="TF_MADSbox_sf"/>
</dbReference>
<accession>A0A811M9Z8</accession>
<comment type="caution">
    <text evidence="8">The sequence shown here is derived from an EMBL/GenBank/DDBJ whole genome shotgun (WGS) entry which is preliminary data.</text>
</comment>
<dbReference type="EMBL" id="CAJGYO010000001">
    <property type="protein sequence ID" value="CAD6203749.1"/>
    <property type="molecule type" value="Genomic_DNA"/>
</dbReference>
<dbReference type="GO" id="GO:0000981">
    <property type="term" value="F:DNA-binding transcription factor activity, RNA polymerase II-specific"/>
    <property type="evidence" value="ECO:0007669"/>
    <property type="project" value="TreeGrafter"/>
</dbReference>
<feature type="coiled-coil region" evidence="6">
    <location>
        <begin position="106"/>
        <end position="133"/>
    </location>
</feature>
<keyword evidence="5" id="KW-0539">Nucleus</keyword>
<dbReference type="PRINTS" id="PR00404">
    <property type="entry name" value="MADSDOMAIN"/>
</dbReference>
<dbReference type="PANTHER" id="PTHR11945">
    <property type="entry name" value="MADS BOX PROTEIN"/>
    <property type="match status" value="1"/>
</dbReference>
<dbReference type="PROSITE" id="PS50066">
    <property type="entry name" value="MADS_BOX_2"/>
    <property type="match status" value="1"/>
</dbReference>
<dbReference type="AlphaFoldDB" id="A0A811M9Z8"/>
<proteinExistence type="predicted"/>
<dbReference type="FunFam" id="3.40.1810.10:FF:000006">
    <property type="entry name" value="Agamous-like MADS-box protein AGL62"/>
    <property type="match status" value="1"/>
</dbReference>
<dbReference type="SMART" id="SM00432">
    <property type="entry name" value="MADS"/>
    <property type="match status" value="1"/>
</dbReference>
<dbReference type="GO" id="GO:0046983">
    <property type="term" value="F:protein dimerization activity"/>
    <property type="evidence" value="ECO:0007669"/>
    <property type="project" value="InterPro"/>
</dbReference>
<reference evidence="8" key="1">
    <citation type="submission" date="2020-10" db="EMBL/GenBank/DDBJ databases">
        <authorList>
            <person name="Han B."/>
            <person name="Lu T."/>
            <person name="Zhao Q."/>
            <person name="Huang X."/>
            <person name="Zhao Y."/>
        </authorList>
    </citation>
    <scope>NUCLEOTIDE SEQUENCE</scope>
</reference>
<dbReference type="GO" id="GO:0045944">
    <property type="term" value="P:positive regulation of transcription by RNA polymerase II"/>
    <property type="evidence" value="ECO:0007669"/>
    <property type="project" value="InterPro"/>
</dbReference>
<dbReference type="InterPro" id="IPR033896">
    <property type="entry name" value="MEF2-like_N"/>
</dbReference>
<dbReference type="InterPro" id="IPR002100">
    <property type="entry name" value="TF_MADSbox"/>
</dbReference>
<gene>
    <name evidence="8" type="ORF">NCGR_LOCUS1890</name>
</gene>